<dbReference type="OMA" id="CDWTTID"/>
<dbReference type="PANTHER" id="PTHR34598:SF3">
    <property type="entry name" value="OXIDOREDUCTASE AN1597"/>
    <property type="match status" value="1"/>
</dbReference>
<reference evidence="2 3" key="1">
    <citation type="journal article" date="2013" name="BMC Genomics">
        <title>The genome and transcriptome of the pine saprophyte Ophiostoma piceae, and a comparison with the bark beetle-associated pine pathogen Grosmannia clavigera.</title>
        <authorList>
            <person name="Haridas S."/>
            <person name="Wang Y."/>
            <person name="Lim L."/>
            <person name="Massoumi Alamouti S."/>
            <person name="Jackman S."/>
            <person name="Docking R."/>
            <person name="Robertson G."/>
            <person name="Birol I."/>
            <person name="Bohlmann J."/>
            <person name="Breuil C."/>
        </authorList>
    </citation>
    <scope>NUCLEOTIDE SEQUENCE [LARGE SCALE GENOMIC DNA]</scope>
    <source>
        <strain evidence="2 3">UAMH 11346</strain>
    </source>
</reference>
<dbReference type="PANTHER" id="PTHR34598">
    <property type="entry name" value="BLL6449 PROTEIN"/>
    <property type="match status" value="1"/>
</dbReference>
<dbReference type="OrthoDB" id="412788at2759"/>
<dbReference type="HOGENOM" id="CLU_042688_2_0_1"/>
<sequence length="280" mass="31919">MAVITATISHLARLDLYKHAKPYKFAYDLAPGLGPSTNHSYEPRDVDIHNVQGSLHEFSLDVHGFAFSVWETGLSSADFDNEAVLQDKYLPEVLRYMETVSPPGCELHIMNHVRRKRGPDFPNTREKTAEGVLNPIITAHADYTENGAEVDLHGILQEHPHLRDRKFDIINVWRPTLGPNQHWPLALCDFRTVDRADVETNDVIHADHIGESVRLYANPQHRWHYLDNQTADQVILFRSVVMDDHSIPFGMHSSFARSDEDITASAHRESIEVRVGRFFA</sequence>
<dbReference type="VEuPathDB" id="FungiDB:F503_06849"/>
<gene>
    <name evidence="2" type="ORF">F503_06849</name>
</gene>
<dbReference type="STRING" id="1262450.S3CR43"/>
<name>S3CR43_OPHP1</name>
<evidence type="ECO:0000313" key="2">
    <source>
        <dbReference type="EMBL" id="EPE09073.1"/>
    </source>
</evidence>
<dbReference type="AlphaFoldDB" id="S3CR43"/>
<dbReference type="InterPro" id="IPR044053">
    <property type="entry name" value="AsaB-like"/>
</dbReference>
<evidence type="ECO:0000313" key="3">
    <source>
        <dbReference type="Proteomes" id="UP000016923"/>
    </source>
</evidence>
<dbReference type="GO" id="GO:0016491">
    <property type="term" value="F:oxidoreductase activity"/>
    <property type="evidence" value="ECO:0007669"/>
    <property type="project" value="InterPro"/>
</dbReference>
<keyword evidence="3" id="KW-1185">Reference proteome</keyword>
<evidence type="ECO:0000256" key="1">
    <source>
        <dbReference type="ARBA" id="ARBA00023604"/>
    </source>
</evidence>
<evidence type="ECO:0008006" key="4">
    <source>
        <dbReference type="Google" id="ProtNLM"/>
    </source>
</evidence>
<organism evidence="2 3">
    <name type="scientific">Ophiostoma piceae (strain UAMH 11346)</name>
    <name type="common">Sap stain fungus</name>
    <dbReference type="NCBI Taxonomy" id="1262450"/>
    <lineage>
        <taxon>Eukaryota</taxon>
        <taxon>Fungi</taxon>
        <taxon>Dikarya</taxon>
        <taxon>Ascomycota</taxon>
        <taxon>Pezizomycotina</taxon>
        <taxon>Sordariomycetes</taxon>
        <taxon>Sordariomycetidae</taxon>
        <taxon>Ophiostomatales</taxon>
        <taxon>Ophiostomataceae</taxon>
        <taxon>Ophiostoma</taxon>
    </lineage>
</organism>
<accession>S3CR43</accession>
<dbReference type="NCBIfam" id="NF041278">
    <property type="entry name" value="CmcJ_NvfI_EfuI"/>
    <property type="match status" value="1"/>
</dbReference>
<dbReference type="Proteomes" id="UP000016923">
    <property type="component" value="Unassembled WGS sequence"/>
</dbReference>
<dbReference type="EMBL" id="KE148147">
    <property type="protein sequence ID" value="EPE09073.1"/>
    <property type="molecule type" value="Genomic_DNA"/>
</dbReference>
<protein>
    <recommendedName>
        <fullName evidence="4">Methyltransferase</fullName>
    </recommendedName>
</protein>
<proteinExistence type="inferred from homology"/>
<dbReference type="eggNOG" id="ENOG502R1CH">
    <property type="taxonomic scope" value="Eukaryota"/>
</dbReference>
<comment type="similarity">
    <text evidence="1">Belongs to the asaB hydroxylase/desaturase family.</text>
</comment>